<evidence type="ECO:0000313" key="3">
    <source>
        <dbReference type="Proteomes" id="UP000887116"/>
    </source>
</evidence>
<accession>A0A8X6GH87</accession>
<gene>
    <name evidence="2" type="ORF">TNCT_727661</name>
</gene>
<proteinExistence type="predicted"/>
<evidence type="ECO:0000256" key="1">
    <source>
        <dbReference type="SAM" id="MobiDB-lite"/>
    </source>
</evidence>
<dbReference type="Proteomes" id="UP000887116">
    <property type="component" value="Unassembled WGS sequence"/>
</dbReference>
<evidence type="ECO:0000313" key="2">
    <source>
        <dbReference type="EMBL" id="GFR04307.1"/>
    </source>
</evidence>
<keyword evidence="3" id="KW-1185">Reference proteome</keyword>
<name>A0A8X6GH87_TRICU</name>
<sequence length="115" mass="13602">MKQNATNEISRDPETIQSSRKKISEHTNSQHGIRTQPFFILRDKPLEFQKLSQERRFNTTKTNLILNSFRPEGMDIYLNFSVFPYWEETCILQDVNNSKNNSSKEVFVSEKRDTL</sequence>
<feature type="region of interest" description="Disordered" evidence="1">
    <location>
        <begin position="1"/>
        <end position="31"/>
    </location>
</feature>
<comment type="caution">
    <text evidence="2">The sequence shown here is derived from an EMBL/GenBank/DDBJ whole genome shotgun (WGS) entry which is preliminary data.</text>
</comment>
<dbReference type="AlphaFoldDB" id="A0A8X6GH87"/>
<protein>
    <submittedName>
        <fullName evidence="2">Uncharacterized protein</fullName>
    </submittedName>
</protein>
<organism evidence="2 3">
    <name type="scientific">Trichonephila clavata</name>
    <name type="common">Joro spider</name>
    <name type="synonym">Nephila clavata</name>
    <dbReference type="NCBI Taxonomy" id="2740835"/>
    <lineage>
        <taxon>Eukaryota</taxon>
        <taxon>Metazoa</taxon>
        <taxon>Ecdysozoa</taxon>
        <taxon>Arthropoda</taxon>
        <taxon>Chelicerata</taxon>
        <taxon>Arachnida</taxon>
        <taxon>Araneae</taxon>
        <taxon>Araneomorphae</taxon>
        <taxon>Entelegynae</taxon>
        <taxon>Araneoidea</taxon>
        <taxon>Nephilidae</taxon>
        <taxon>Trichonephila</taxon>
    </lineage>
</organism>
<reference evidence="2" key="1">
    <citation type="submission" date="2020-07" db="EMBL/GenBank/DDBJ databases">
        <title>Multicomponent nature underlies the extraordinary mechanical properties of spider dragline silk.</title>
        <authorList>
            <person name="Kono N."/>
            <person name="Nakamura H."/>
            <person name="Mori M."/>
            <person name="Yoshida Y."/>
            <person name="Ohtoshi R."/>
            <person name="Malay A.D."/>
            <person name="Moran D.A.P."/>
            <person name="Tomita M."/>
            <person name="Numata K."/>
            <person name="Arakawa K."/>
        </authorList>
    </citation>
    <scope>NUCLEOTIDE SEQUENCE</scope>
</reference>
<dbReference type="EMBL" id="BMAO01025692">
    <property type="protein sequence ID" value="GFR04307.1"/>
    <property type="molecule type" value="Genomic_DNA"/>
</dbReference>